<dbReference type="AlphaFoldDB" id="S9U5Q2"/>
<protein>
    <submittedName>
        <fullName evidence="2">Uncharacterized protein</fullName>
    </submittedName>
</protein>
<organism evidence="2 3">
    <name type="scientific">Strigomonas culicis</name>
    <dbReference type="NCBI Taxonomy" id="28005"/>
    <lineage>
        <taxon>Eukaryota</taxon>
        <taxon>Discoba</taxon>
        <taxon>Euglenozoa</taxon>
        <taxon>Kinetoplastea</taxon>
        <taxon>Metakinetoplastina</taxon>
        <taxon>Trypanosomatida</taxon>
        <taxon>Trypanosomatidae</taxon>
        <taxon>Strigomonadinae</taxon>
        <taxon>Strigomonas</taxon>
    </lineage>
</organism>
<dbReference type="OrthoDB" id="260068at2759"/>
<dbReference type="Proteomes" id="UP000015354">
    <property type="component" value="Unassembled WGS sequence"/>
</dbReference>
<feature type="signal peptide" evidence="1">
    <location>
        <begin position="1"/>
        <end position="22"/>
    </location>
</feature>
<evidence type="ECO:0000313" key="2">
    <source>
        <dbReference type="EMBL" id="EPY24069.1"/>
    </source>
</evidence>
<evidence type="ECO:0000256" key="1">
    <source>
        <dbReference type="SAM" id="SignalP"/>
    </source>
</evidence>
<evidence type="ECO:0000313" key="3">
    <source>
        <dbReference type="Proteomes" id="UP000015354"/>
    </source>
</evidence>
<reference evidence="2 3" key="1">
    <citation type="journal article" date="2013" name="PLoS ONE">
        <title>Predicting the Proteins of Angomonas deanei, Strigomonas culicis and Their Respective Endosymbionts Reveals New Aspects of the Trypanosomatidae Family.</title>
        <authorList>
            <person name="Motta M.C."/>
            <person name="Martins A.C."/>
            <person name="de Souza S.S."/>
            <person name="Catta-Preta C.M."/>
            <person name="Silva R."/>
            <person name="Klein C.C."/>
            <person name="de Almeida L.G."/>
            <person name="de Lima Cunha O."/>
            <person name="Ciapina L.P."/>
            <person name="Brocchi M."/>
            <person name="Colabardini A.C."/>
            <person name="de Araujo Lima B."/>
            <person name="Machado C.R."/>
            <person name="de Almeida Soares C.M."/>
            <person name="Probst C.M."/>
            <person name="de Menezes C.B."/>
            <person name="Thompson C.E."/>
            <person name="Bartholomeu D.C."/>
            <person name="Gradia D.F."/>
            <person name="Pavoni D.P."/>
            <person name="Grisard E.C."/>
            <person name="Fantinatti-Garboggini F."/>
            <person name="Marchini F.K."/>
            <person name="Rodrigues-Luiz G.F."/>
            <person name="Wagner G."/>
            <person name="Goldman G.H."/>
            <person name="Fietto J.L."/>
            <person name="Elias M.C."/>
            <person name="Goldman M.H."/>
            <person name="Sagot M.F."/>
            <person name="Pereira M."/>
            <person name="Stoco P.H."/>
            <person name="de Mendonca-Neto R.P."/>
            <person name="Teixeira S.M."/>
            <person name="Maciel T.E."/>
            <person name="de Oliveira Mendes T.A."/>
            <person name="Urmenyi T.P."/>
            <person name="de Souza W."/>
            <person name="Schenkman S."/>
            <person name="de Vasconcelos A.T."/>
        </authorList>
    </citation>
    <scope>NUCLEOTIDE SEQUENCE [LARGE SCALE GENOMIC DNA]</scope>
</reference>
<dbReference type="EMBL" id="ATMH01007339">
    <property type="protein sequence ID" value="EPY24069.1"/>
    <property type="molecule type" value="Genomic_DNA"/>
</dbReference>
<name>S9U5Q2_9TRYP</name>
<accession>S9U5Q2</accession>
<sequence length="373" mass="41581">MLAHTCMCVFFFFEVPVQLSDCWGRRPKQQAHSLSLSLYILQQPICFHTNKQKQNKSTSMGLFKKRTGTLNATDESGRHFLWTIPKFTSFAAGATLDSENVACFNGAKFHFHMQVGTTGDIGLYIHYKKPPIPKYSYYFQNSKNEIMRQHTAHSIPENTERCGHWNVCTHRDMISFLGEENPTLRIYFAFDEDTLTVKRLPGENIISVLWTIPHVMSHNINPYSSRGYVVDYTLLVNRLDVKRRTPSPIAPWDVNDVTTVILFLFSRKGKIPPHSIELLTEAGEPYYTAPKKDDGTATTLMVDKDLVVANLGADGSLIVRVNLHTGGNPLEALAALSGLGGAAPAEGAAAAGGGQRNTVEVGEKRELYNVMDD</sequence>
<proteinExistence type="predicted"/>
<keyword evidence="1" id="KW-0732">Signal</keyword>
<keyword evidence="3" id="KW-1185">Reference proteome</keyword>
<feature type="chain" id="PRO_5004558234" evidence="1">
    <location>
        <begin position="23"/>
        <end position="373"/>
    </location>
</feature>
<gene>
    <name evidence="2" type="ORF">STCU_07339</name>
</gene>
<comment type="caution">
    <text evidence="2">The sequence shown here is derived from an EMBL/GenBank/DDBJ whole genome shotgun (WGS) entry which is preliminary data.</text>
</comment>